<dbReference type="EMBL" id="CP001016">
    <property type="protein sequence ID" value="ACB96385.1"/>
    <property type="molecule type" value="Genomic_DNA"/>
</dbReference>
<sequence>MEELPHEHIEHAEHAGHAVQENNRFLITVSGTIAVLAVLAAVIASLETIETGAAIAEKNEAVLKQSQASDQWAFYQAKSIKQNLYDIAASAGSAKSDEYARRAERYEDETAEIKKKADEYEHERDEKLAAGERHEIQHRGLTLAATLVHVGIAVATIAIITRGQRWPWYAAMVLGVAGAVKATWSYLG</sequence>
<feature type="transmembrane region" description="Helical" evidence="2">
    <location>
        <begin position="166"/>
        <end position="187"/>
    </location>
</feature>
<keyword evidence="1" id="KW-0175">Coiled coil</keyword>
<dbReference type="KEGG" id="bid:Bind_2816"/>
<dbReference type="eggNOG" id="ENOG502Z7XD">
    <property type="taxonomic scope" value="Bacteria"/>
</dbReference>
<name>B2IK10_BEII9</name>
<proteinExistence type="predicted"/>
<reference evidence="4" key="1">
    <citation type="submission" date="2008-03" db="EMBL/GenBank/DDBJ databases">
        <title>Complete sequence of chromosome of Beijerinckia indica subsp. indica ATCC 9039.</title>
        <authorList>
            <consortium name="US DOE Joint Genome Institute"/>
            <person name="Copeland A."/>
            <person name="Lucas S."/>
            <person name="Lapidus A."/>
            <person name="Glavina del Rio T."/>
            <person name="Dalin E."/>
            <person name="Tice H."/>
            <person name="Bruce D."/>
            <person name="Goodwin L."/>
            <person name="Pitluck S."/>
            <person name="LaButti K."/>
            <person name="Schmutz J."/>
            <person name="Larimer F."/>
            <person name="Land M."/>
            <person name="Hauser L."/>
            <person name="Kyrpides N."/>
            <person name="Mikhailova N."/>
            <person name="Dunfield P.F."/>
            <person name="Dedysh S.N."/>
            <person name="Liesack W."/>
            <person name="Saw J.H."/>
            <person name="Alam M."/>
            <person name="Chen Y."/>
            <person name="Murrell J.C."/>
            <person name="Richardson P."/>
        </authorList>
    </citation>
    <scope>NUCLEOTIDE SEQUENCE [LARGE SCALE GENOMIC DNA]</scope>
    <source>
        <strain evidence="4">ATCC 9039 / DSM 1715 / NCIMB 8712</strain>
    </source>
</reference>
<dbReference type="STRING" id="395963.Bind_2816"/>
<dbReference type="OrthoDB" id="9806096at2"/>
<dbReference type="AlphaFoldDB" id="B2IK10"/>
<keyword evidence="2" id="KW-0812">Transmembrane</keyword>
<evidence type="ECO:0000256" key="1">
    <source>
        <dbReference type="SAM" id="Coils"/>
    </source>
</evidence>
<dbReference type="Pfam" id="PF14235">
    <property type="entry name" value="DUF4337"/>
    <property type="match status" value="1"/>
</dbReference>
<feature type="transmembrane region" description="Helical" evidence="2">
    <location>
        <begin position="25"/>
        <end position="46"/>
    </location>
</feature>
<evidence type="ECO:0008006" key="5">
    <source>
        <dbReference type="Google" id="ProtNLM"/>
    </source>
</evidence>
<reference evidence="3 4" key="2">
    <citation type="journal article" date="2010" name="J. Bacteriol.">
        <title>Complete genome sequence of Beijerinckia indica subsp. indica.</title>
        <authorList>
            <person name="Tamas I."/>
            <person name="Dedysh S.N."/>
            <person name="Liesack W."/>
            <person name="Stott M.B."/>
            <person name="Alam M."/>
            <person name="Murrell J.C."/>
            <person name="Dunfield P.F."/>
        </authorList>
    </citation>
    <scope>NUCLEOTIDE SEQUENCE [LARGE SCALE GENOMIC DNA]</scope>
    <source>
        <strain evidence="4">ATCC 9039 / DSM 1715 / NCIMB 8712</strain>
    </source>
</reference>
<feature type="transmembrane region" description="Helical" evidence="2">
    <location>
        <begin position="141"/>
        <end position="160"/>
    </location>
</feature>
<dbReference type="InterPro" id="IPR025570">
    <property type="entry name" value="DUF4337"/>
</dbReference>
<evidence type="ECO:0000313" key="4">
    <source>
        <dbReference type="Proteomes" id="UP000001695"/>
    </source>
</evidence>
<feature type="coiled-coil region" evidence="1">
    <location>
        <begin position="96"/>
        <end position="126"/>
    </location>
</feature>
<dbReference type="Proteomes" id="UP000001695">
    <property type="component" value="Chromosome"/>
</dbReference>
<keyword evidence="2" id="KW-1133">Transmembrane helix</keyword>
<gene>
    <name evidence="3" type="ordered locus">Bind_2816</name>
</gene>
<dbReference type="HOGENOM" id="CLU_098538_0_0_5"/>
<organism evidence="3 4">
    <name type="scientific">Beijerinckia indica subsp. indica (strain ATCC 9039 / DSM 1715 / NCIMB 8712)</name>
    <dbReference type="NCBI Taxonomy" id="395963"/>
    <lineage>
        <taxon>Bacteria</taxon>
        <taxon>Pseudomonadati</taxon>
        <taxon>Pseudomonadota</taxon>
        <taxon>Alphaproteobacteria</taxon>
        <taxon>Hyphomicrobiales</taxon>
        <taxon>Beijerinckiaceae</taxon>
        <taxon>Beijerinckia</taxon>
    </lineage>
</organism>
<keyword evidence="4" id="KW-1185">Reference proteome</keyword>
<accession>B2IK10</accession>
<keyword evidence="2" id="KW-0472">Membrane</keyword>
<evidence type="ECO:0000313" key="3">
    <source>
        <dbReference type="EMBL" id="ACB96385.1"/>
    </source>
</evidence>
<evidence type="ECO:0000256" key="2">
    <source>
        <dbReference type="SAM" id="Phobius"/>
    </source>
</evidence>
<dbReference type="RefSeq" id="WP_012385736.1">
    <property type="nucleotide sequence ID" value="NC_010581.1"/>
</dbReference>
<protein>
    <recommendedName>
        <fullName evidence="5">Transmembrane protein</fullName>
    </recommendedName>
</protein>